<dbReference type="CDD" id="cd00093">
    <property type="entry name" value="HTH_XRE"/>
    <property type="match status" value="1"/>
</dbReference>
<dbReference type="Proteomes" id="UP000761380">
    <property type="component" value="Unassembled WGS sequence"/>
</dbReference>
<dbReference type="SUPFAM" id="SSF143100">
    <property type="entry name" value="TTHA1013/TTHA0281-like"/>
    <property type="match status" value="1"/>
</dbReference>
<dbReference type="Gene3D" id="1.10.260.40">
    <property type="entry name" value="lambda repressor-like DNA-binding domains"/>
    <property type="match status" value="1"/>
</dbReference>
<evidence type="ECO:0000313" key="3">
    <source>
        <dbReference type="Proteomes" id="UP000761380"/>
    </source>
</evidence>
<protein>
    <submittedName>
        <fullName evidence="2">Type II toxin-antitoxin system HicB family antitoxin</fullName>
    </submittedName>
</protein>
<dbReference type="GO" id="GO:0003677">
    <property type="term" value="F:DNA binding"/>
    <property type="evidence" value="ECO:0007669"/>
    <property type="project" value="InterPro"/>
</dbReference>
<dbReference type="AlphaFoldDB" id="A0A928A0S1"/>
<dbReference type="PANTHER" id="PTHR34504:SF4">
    <property type="entry name" value="ANTITOXIN HICB"/>
    <property type="match status" value="1"/>
</dbReference>
<dbReference type="PROSITE" id="PS50943">
    <property type="entry name" value="HTH_CROC1"/>
    <property type="match status" value="1"/>
</dbReference>
<accession>A0A928A0S1</accession>
<dbReference type="InterPro" id="IPR031807">
    <property type="entry name" value="HicB-like"/>
</dbReference>
<dbReference type="InterPro" id="IPR010982">
    <property type="entry name" value="Lambda_DNA-bd_dom_sf"/>
</dbReference>
<dbReference type="EMBL" id="SVBY01000011">
    <property type="protein sequence ID" value="MBE6092062.1"/>
    <property type="molecule type" value="Genomic_DNA"/>
</dbReference>
<dbReference type="Gene3D" id="3.30.160.250">
    <property type="match status" value="1"/>
</dbReference>
<organism evidence="2 3">
    <name type="scientific">Selenomonas ruminantium</name>
    <dbReference type="NCBI Taxonomy" id="971"/>
    <lineage>
        <taxon>Bacteria</taxon>
        <taxon>Bacillati</taxon>
        <taxon>Bacillota</taxon>
        <taxon>Negativicutes</taxon>
        <taxon>Selenomonadales</taxon>
        <taxon>Selenomonadaceae</taxon>
        <taxon>Selenomonas</taxon>
    </lineage>
</organism>
<comment type="caution">
    <text evidence="2">The sequence shown here is derived from an EMBL/GenBank/DDBJ whole genome shotgun (WGS) entry which is preliminary data.</text>
</comment>
<evidence type="ECO:0000259" key="1">
    <source>
        <dbReference type="PROSITE" id="PS50943"/>
    </source>
</evidence>
<dbReference type="InterPro" id="IPR035069">
    <property type="entry name" value="TTHA1013/TTHA0281-like"/>
</dbReference>
<gene>
    <name evidence="2" type="ORF">E7201_02615</name>
</gene>
<sequence length="147" mass="16617">MAKYSFPAVFAPAEEGGYLITFPDLENCFTDGDNTEEALENASDALNLMLYDEKPENIPQPTPIEKVKAPNGGFVSLVLADTTAYKEIIERKNNPIRYARKKAKLNIKQLADLLGAPYRTVQEWNAGHRMPPKWVERLVIEKIESTY</sequence>
<dbReference type="InterPro" id="IPR001387">
    <property type="entry name" value="Cro/C1-type_HTH"/>
</dbReference>
<dbReference type="SUPFAM" id="SSF47413">
    <property type="entry name" value="lambda repressor-like DNA-binding domains"/>
    <property type="match status" value="1"/>
</dbReference>
<dbReference type="PANTHER" id="PTHR34504">
    <property type="entry name" value="ANTITOXIN HICB"/>
    <property type="match status" value="1"/>
</dbReference>
<feature type="domain" description="HTH cro/C1-type" evidence="1">
    <location>
        <begin position="96"/>
        <end position="124"/>
    </location>
</feature>
<proteinExistence type="predicted"/>
<evidence type="ECO:0000313" key="2">
    <source>
        <dbReference type="EMBL" id="MBE6092062.1"/>
    </source>
</evidence>
<reference evidence="2" key="1">
    <citation type="submission" date="2019-04" db="EMBL/GenBank/DDBJ databases">
        <title>Evolution of Biomass-Degrading Anaerobic Consortia Revealed by Metagenomics.</title>
        <authorList>
            <person name="Peng X."/>
        </authorList>
    </citation>
    <scope>NUCLEOTIDE SEQUENCE</scope>
    <source>
        <strain evidence="2">SIG240</strain>
    </source>
</reference>
<name>A0A928A0S1_SELRU</name>
<dbReference type="Pfam" id="PF15919">
    <property type="entry name" value="HicB_lk_antitox"/>
    <property type="match status" value="1"/>
</dbReference>
<dbReference type="InterPro" id="IPR051404">
    <property type="entry name" value="TA_system_antitoxin"/>
</dbReference>